<feature type="compositionally biased region" description="Basic and acidic residues" evidence="6">
    <location>
        <begin position="1001"/>
        <end position="1022"/>
    </location>
</feature>
<protein>
    <recommendedName>
        <fullName evidence="7">FYVE-type domain-containing protein</fullName>
    </recommendedName>
</protein>
<keyword evidence="5" id="KW-0175">Coiled coil</keyword>
<feature type="region of interest" description="Disordered" evidence="6">
    <location>
        <begin position="1100"/>
        <end position="1120"/>
    </location>
</feature>
<dbReference type="InterPro" id="IPR017455">
    <property type="entry name" value="Znf_FYVE-rel"/>
</dbReference>
<feature type="compositionally biased region" description="Polar residues" evidence="6">
    <location>
        <begin position="1100"/>
        <end position="1111"/>
    </location>
</feature>
<accession>A0A2P2IM01</accession>
<keyword evidence="3" id="KW-0862">Zinc</keyword>
<feature type="compositionally biased region" description="Basic and acidic residues" evidence="6">
    <location>
        <begin position="522"/>
        <end position="531"/>
    </location>
</feature>
<feature type="compositionally biased region" description="Polar residues" evidence="6">
    <location>
        <begin position="786"/>
        <end position="798"/>
    </location>
</feature>
<feature type="compositionally biased region" description="Polar residues" evidence="6">
    <location>
        <begin position="510"/>
        <end position="521"/>
    </location>
</feature>
<evidence type="ECO:0000256" key="1">
    <source>
        <dbReference type="ARBA" id="ARBA00022723"/>
    </source>
</evidence>
<dbReference type="InterPro" id="IPR011011">
    <property type="entry name" value="Znf_FYVE_PHD"/>
</dbReference>
<keyword evidence="1" id="KW-0479">Metal-binding</keyword>
<feature type="region of interest" description="Disordered" evidence="6">
    <location>
        <begin position="510"/>
        <end position="531"/>
    </location>
</feature>
<feature type="region of interest" description="Disordered" evidence="6">
    <location>
        <begin position="905"/>
        <end position="937"/>
    </location>
</feature>
<evidence type="ECO:0000256" key="2">
    <source>
        <dbReference type="ARBA" id="ARBA00022771"/>
    </source>
</evidence>
<name>A0A2P2IM01_RHIMU</name>
<dbReference type="InterPro" id="IPR000306">
    <property type="entry name" value="Znf_FYVE"/>
</dbReference>
<dbReference type="Gene3D" id="3.30.40.10">
    <property type="entry name" value="Zinc/RING finger domain, C3HC4 (zinc finger)"/>
    <property type="match status" value="1"/>
</dbReference>
<dbReference type="SUPFAM" id="SSF57903">
    <property type="entry name" value="FYVE/PHD zinc finger"/>
    <property type="match status" value="1"/>
</dbReference>
<dbReference type="EMBL" id="GGEC01001735">
    <property type="protein sequence ID" value="MBW82218.1"/>
    <property type="molecule type" value="Transcribed_RNA"/>
</dbReference>
<dbReference type="PANTHER" id="PTHR47553:SF1">
    <property type="entry name" value="RING_FYVE_PHD ZINC FINGER SUPERFAMILY PROTEIN"/>
    <property type="match status" value="1"/>
</dbReference>
<dbReference type="InterPro" id="IPR013083">
    <property type="entry name" value="Znf_RING/FYVE/PHD"/>
</dbReference>
<evidence type="ECO:0000313" key="8">
    <source>
        <dbReference type="EMBL" id="MBW82218.1"/>
    </source>
</evidence>
<feature type="compositionally biased region" description="Polar residues" evidence="6">
    <location>
        <begin position="905"/>
        <end position="925"/>
    </location>
</feature>
<feature type="domain" description="FYVE-type" evidence="7">
    <location>
        <begin position="19"/>
        <end position="78"/>
    </location>
</feature>
<evidence type="ECO:0000259" key="7">
    <source>
        <dbReference type="PROSITE" id="PS50178"/>
    </source>
</evidence>
<evidence type="ECO:0000256" key="4">
    <source>
        <dbReference type="PROSITE-ProRule" id="PRU00091"/>
    </source>
</evidence>
<dbReference type="SMART" id="SM00028">
    <property type="entry name" value="TPR"/>
    <property type="match status" value="4"/>
</dbReference>
<feature type="region of interest" description="Disordered" evidence="6">
    <location>
        <begin position="972"/>
        <end position="1022"/>
    </location>
</feature>
<dbReference type="FunFam" id="3.30.40.10:FF:000925">
    <property type="entry name" value="Zinc finger protein, putative"/>
    <property type="match status" value="1"/>
</dbReference>
<dbReference type="Pfam" id="PF01363">
    <property type="entry name" value="FYVE"/>
    <property type="match status" value="1"/>
</dbReference>
<organism evidence="8">
    <name type="scientific">Rhizophora mucronata</name>
    <name type="common">Asiatic mangrove</name>
    <dbReference type="NCBI Taxonomy" id="61149"/>
    <lineage>
        <taxon>Eukaryota</taxon>
        <taxon>Viridiplantae</taxon>
        <taxon>Streptophyta</taxon>
        <taxon>Embryophyta</taxon>
        <taxon>Tracheophyta</taxon>
        <taxon>Spermatophyta</taxon>
        <taxon>Magnoliopsida</taxon>
        <taxon>eudicotyledons</taxon>
        <taxon>Gunneridae</taxon>
        <taxon>Pentapetalae</taxon>
        <taxon>rosids</taxon>
        <taxon>fabids</taxon>
        <taxon>Malpighiales</taxon>
        <taxon>Rhizophoraceae</taxon>
        <taxon>Rhizophora</taxon>
    </lineage>
</organism>
<dbReference type="GO" id="GO:0008270">
    <property type="term" value="F:zinc ion binding"/>
    <property type="evidence" value="ECO:0007669"/>
    <property type="project" value="UniProtKB-KW"/>
</dbReference>
<evidence type="ECO:0000256" key="5">
    <source>
        <dbReference type="SAM" id="Coils"/>
    </source>
</evidence>
<proteinExistence type="predicted"/>
<feature type="compositionally biased region" description="Basic and acidic residues" evidence="6">
    <location>
        <begin position="972"/>
        <end position="982"/>
    </location>
</feature>
<reference evidence="8" key="1">
    <citation type="submission" date="2018-02" db="EMBL/GenBank/DDBJ databases">
        <title>Rhizophora mucronata_Transcriptome.</title>
        <authorList>
            <person name="Meera S.P."/>
            <person name="Sreeshan A."/>
            <person name="Augustine A."/>
        </authorList>
    </citation>
    <scope>NUCLEOTIDE SEQUENCE</scope>
    <source>
        <tissue evidence="8">Leaf</tissue>
    </source>
</reference>
<evidence type="ECO:0000256" key="3">
    <source>
        <dbReference type="ARBA" id="ARBA00022833"/>
    </source>
</evidence>
<evidence type="ECO:0000256" key="6">
    <source>
        <dbReference type="SAM" id="MobiDB-lite"/>
    </source>
</evidence>
<dbReference type="PROSITE" id="PS50178">
    <property type="entry name" value="ZF_FYVE"/>
    <property type="match status" value="1"/>
</dbReference>
<dbReference type="SMART" id="SM00064">
    <property type="entry name" value="FYVE"/>
    <property type="match status" value="1"/>
</dbReference>
<dbReference type="PANTHER" id="PTHR47553">
    <property type="entry name" value="MYOSIN-11"/>
    <property type="match status" value="1"/>
</dbReference>
<sequence>MLEKIGLPAKPSQRGNNWVVDASHCQGCSSQFTFINRKHHCRRCGGLFCNSCTQHRMVLRGQGDSPVRICEPCKKLEEAARFEMRYGHRNRAGRGHSKLTSKYEDEILSQILGSDGDSSSGQRLSADMASTIQKASSSVSSLSTGEAANLNVGADSLKSPLVEPDHTHAEMGSISPEELRQRAMDEKKMYRILKGEGKSGEALKAFKRGKELERQADALEVSIKKNRRKALISRNMADIQSKDGPQESGGKVTTLAQVGKGKNDLISELRELGWSDADLHEQDKKSANMSLEGELSSLLGCISEGTKKDLGSSGIDKTQVVAHKRKALSLKREGKLAEAKEELKKSKILEKQLEEQEFLGADEDSDDEIAALMRIMDSDKHEELLARYEHEHEHDFELGQVVVPMDELGFDNDLEVTDEDLMDPEMADTLKSLGWTDESDTLNDVVTHLVPIDRVALLDDILALKRGAVNQKRAGHLAEAMAQLKKAKLLERDLEGLGSVADNLVNPNSMIANKDSTSQTVKSKDNIDLKHPPKSRLMIQKELLALKKKALALRREGKLDEAEVELKKGKVLEQQLEEMDTLSKVKSKHIDCKDPTLAYEHSENLPVGEEREVDVTEKDLHDPAYLSLLKDLDWKDEDNQLTHSSLKPAKDNAIHSMQSTEPSVSKVTSNIPVKIPRRSKPEIQRELLGLKRKALTLRREGKTDEAEELLRMAKPLEAQITEMDAPKREIQFESHDIEDETKTPFKIAPGEGDIEDVTEKDMQDPALLLMLKHLGWKDENLQPLVSQGQQPKQVSVSSAPDDLSGIPLTSSMPALRPRSKREIQRELLDLKRKVLALRRRGETEEAEELLKMGKALEAQMEELDNSSTALPLRSSDSLILAPFPLNGDNHSISAELGHSDEMGSLGNTASNQGTGFIPSPQQSLNAMDLPPGNTQSSSLMPAETLDNQRNTGFDVHGASLAYPPENFRNKVGKDNFDPDLSHQTDPQVHGAALTSPLTNHSGEENLATKKREPVVSDKKPHSYEANSAYGFTSQNNQNSLGQEVLAHKRKAVALKREGKLAEAREELRQAKLLEKSLEDSIAQPEAGKQDVSMPLSNAPTIRQKEASTSNSPPKPLSGRDRFKLQQESLSHKRQALKLRREGRIVEADAEFELAKTLEAQLEQLISQDSTNPSVHEAEPVDVVVEDFLDPQLLSALKAIGIGDADTVLQGPERAGPVKVNSVKGENVSREQVSREQIQLEEEIRLEKVKALNLKRSGKQAEALDALRRAKMLEKKLNSLAPR</sequence>
<dbReference type="InterPro" id="IPR019734">
    <property type="entry name" value="TPR_rpt"/>
</dbReference>
<feature type="coiled-coil region" evidence="5">
    <location>
        <begin position="820"/>
        <end position="866"/>
    </location>
</feature>
<keyword evidence="2 4" id="KW-0863">Zinc-finger</keyword>
<feature type="region of interest" description="Disordered" evidence="6">
    <location>
        <begin position="786"/>
        <end position="813"/>
    </location>
</feature>